<keyword evidence="10" id="KW-0411">Iron-sulfur</keyword>
<dbReference type="GO" id="GO:0046872">
    <property type="term" value="F:metal ion binding"/>
    <property type="evidence" value="ECO:0007669"/>
    <property type="project" value="UniProtKB-KW"/>
</dbReference>
<evidence type="ECO:0000256" key="11">
    <source>
        <dbReference type="ARBA" id="ARBA00023204"/>
    </source>
</evidence>
<evidence type="ECO:0000256" key="1">
    <source>
        <dbReference type="ARBA" id="ARBA00001400"/>
    </source>
</evidence>
<evidence type="ECO:0000256" key="10">
    <source>
        <dbReference type="ARBA" id="ARBA00023014"/>
    </source>
</evidence>
<keyword evidence="5" id="KW-0004">4Fe-4S</keyword>
<dbReference type="PANTHER" id="PTHR33693">
    <property type="entry name" value="TYPE-5 URACIL-DNA GLYCOSYLASE"/>
    <property type="match status" value="1"/>
</dbReference>
<dbReference type="RefSeq" id="WP_012842535.1">
    <property type="nucleotide sequence ID" value="NC_013501.1"/>
</dbReference>
<dbReference type="GO" id="GO:0006281">
    <property type="term" value="P:DNA repair"/>
    <property type="evidence" value="ECO:0007669"/>
    <property type="project" value="UniProtKB-KW"/>
</dbReference>
<dbReference type="GO" id="GO:0004844">
    <property type="term" value="F:uracil DNA N-glycosylase activity"/>
    <property type="evidence" value="ECO:0007669"/>
    <property type="project" value="UniProtKB-EC"/>
</dbReference>
<dbReference type="SMART" id="SM00987">
    <property type="entry name" value="UreE_C"/>
    <property type="match status" value="1"/>
</dbReference>
<evidence type="ECO:0000313" key="14">
    <source>
        <dbReference type="EMBL" id="ACY46923.1"/>
    </source>
</evidence>
<evidence type="ECO:0000256" key="3">
    <source>
        <dbReference type="ARBA" id="ARBA00012030"/>
    </source>
</evidence>
<evidence type="ECO:0000256" key="7">
    <source>
        <dbReference type="ARBA" id="ARBA00022763"/>
    </source>
</evidence>
<dbReference type="SMART" id="SM00986">
    <property type="entry name" value="UDG"/>
    <property type="match status" value="1"/>
</dbReference>
<dbReference type="GO" id="GO:0051539">
    <property type="term" value="F:4 iron, 4 sulfur cluster binding"/>
    <property type="evidence" value="ECO:0007669"/>
    <property type="project" value="UniProtKB-KW"/>
</dbReference>
<dbReference type="InterPro" id="IPR005273">
    <property type="entry name" value="Ura-DNA_glyco_family4"/>
</dbReference>
<dbReference type="SUPFAM" id="SSF52141">
    <property type="entry name" value="Uracil-DNA glycosylase-like"/>
    <property type="match status" value="1"/>
</dbReference>
<evidence type="ECO:0000313" key="15">
    <source>
        <dbReference type="Proteomes" id="UP000002221"/>
    </source>
</evidence>
<keyword evidence="11" id="KW-0234">DNA repair</keyword>
<dbReference type="AlphaFoldDB" id="D0MK10"/>
<keyword evidence="7" id="KW-0227">DNA damage</keyword>
<protein>
    <recommendedName>
        <fullName evidence="4">Type-4 uracil-DNA glycosylase</fullName>
        <ecNumber evidence="3">3.2.2.27</ecNumber>
    </recommendedName>
</protein>
<keyword evidence="9" id="KW-0408">Iron</keyword>
<reference evidence="14 15" key="1">
    <citation type="journal article" date="2009" name="Stand. Genomic Sci.">
        <title>Complete genome sequence of Rhodothermus marinus type strain (R-10).</title>
        <authorList>
            <person name="Nolan M."/>
            <person name="Tindall B.J."/>
            <person name="Pomrenke H."/>
            <person name="Lapidus A."/>
            <person name="Copeland A."/>
            <person name="Glavina Del Rio T."/>
            <person name="Lucas S."/>
            <person name="Chen F."/>
            <person name="Tice H."/>
            <person name="Cheng J.F."/>
            <person name="Saunders E."/>
            <person name="Han C."/>
            <person name="Bruce D."/>
            <person name="Goodwin L."/>
            <person name="Chain P."/>
            <person name="Pitluck S."/>
            <person name="Ovchinikova G."/>
            <person name="Pati A."/>
            <person name="Ivanova N."/>
            <person name="Mavromatis K."/>
            <person name="Chen A."/>
            <person name="Palaniappan K."/>
            <person name="Land M."/>
            <person name="Hauser L."/>
            <person name="Chang Y.J."/>
            <person name="Jeffries C.D."/>
            <person name="Brettin T."/>
            <person name="Goker M."/>
            <person name="Bristow J."/>
            <person name="Eisen J.A."/>
            <person name="Markowitz V."/>
            <person name="Hugenholtz P."/>
            <person name="Kyrpides N.C."/>
            <person name="Klenk H.P."/>
            <person name="Detter J.C."/>
        </authorList>
    </citation>
    <scope>NUCLEOTIDE SEQUENCE [LARGE SCALE GENOMIC DNA]</scope>
    <source>
        <strain evidence="15">ATCC 43812 / DSM 4252 / R-10</strain>
    </source>
</reference>
<dbReference type="STRING" id="518766.Rmar_0014"/>
<dbReference type="NCBIfam" id="TIGR00758">
    <property type="entry name" value="UDG_fam4"/>
    <property type="match status" value="1"/>
</dbReference>
<dbReference type="PANTHER" id="PTHR33693:SF1">
    <property type="entry name" value="TYPE-4 URACIL-DNA GLYCOSYLASE"/>
    <property type="match status" value="1"/>
</dbReference>
<gene>
    <name evidence="14" type="ordered locus">Rmar_0014</name>
</gene>
<dbReference type="CDD" id="cd10030">
    <property type="entry name" value="UDG-F4_TTUDGA_SPO1dp_like"/>
    <property type="match status" value="1"/>
</dbReference>
<accession>D0MK10</accession>
<organism evidence="14 15">
    <name type="scientific">Rhodothermus marinus (strain ATCC 43812 / DSM 4252 / R-10)</name>
    <name type="common">Rhodothermus obamensis</name>
    <dbReference type="NCBI Taxonomy" id="518766"/>
    <lineage>
        <taxon>Bacteria</taxon>
        <taxon>Pseudomonadati</taxon>
        <taxon>Rhodothermota</taxon>
        <taxon>Rhodothermia</taxon>
        <taxon>Rhodothermales</taxon>
        <taxon>Rhodothermaceae</taxon>
        <taxon>Rhodothermus</taxon>
    </lineage>
</organism>
<evidence type="ECO:0000256" key="8">
    <source>
        <dbReference type="ARBA" id="ARBA00022801"/>
    </source>
</evidence>
<keyword evidence="6" id="KW-0479">Metal-binding</keyword>
<evidence type="ECO:0000256" key="12">
    <source>
        <dbReference type="SAM" id="MobiDB-lite"/>
    </source>
</evidence>
<dbReference type="EC" id="3.2.2.27" evidence="3"/>
<evidence type="ECO:0000256" key="9">
    <source>
        <dbReference type="ARBA" id="ARBA00023004"/>
    </source>
</evidence>
<proteinExistence type="inferred from homology"/>
<dbReference type="eggNOG" id="COG1573">
    <property type="taxonomic scope" value="Bacteria"/>
</dbReference>
<dbReference type="Proteomes" id="UP000002221">
    <property type="component" value="Chromosome"/>
</dbReference>
<dbReference type="InterPro" id="IPR051536">
    <property type="entry name" value="UDG_Type-4/5"/>
</dbReference>
<dbReference type="Pfam" id="PF03167">
    <property type="entry name" value="UDG"/>
    <property type="match status" value="1"/>
</dbReference>
<evidence type="ECO:0000256" key="4">
    <source>
        <dbReference type="ARBA" id="ARBA00019403"/>
    </source>
</evidence>
<dbReference type="Gene3D" id="3.40.470.10">
    <property type="entry name" value="Uracil-DNA glycosylase-like domain"/>
    <property type="match status" value="1"/>
</dbReference>
<keyword evidence="15" id="KW-1185">Reference proteome</keyword>
<comment type="similarity">
    <text evidence="2">Belongs to the uracil-DNA glycosylase (UDG) superfamily. Type 4 (UDGa) family.</text>
</comment>
<name>D0MK10_RHOM4</name>
<dbReference type="HOGENOM" id="CLU_044815_1_0_10"/>
<feature type="region of interest" description="Disordered" evidence="12">
    <location>
        <begin position="33"/>
        <end position="57"/>
    </location>
</feature>
<dbReference type="InterPro" id="IPR036895">
    <property type="entry name" value="Uracil-DNA_glycosylase-like_sf"/>
</dbReference>
<comment type="catalytic activity">
    <reaction evidence="1">
        <text>Hydrolyzes single-stranded DNA or mismatched double-stranded DNA and polynucleotides, releasing free uracil.</text>
        <dbReference type="EC" id="3.2.2.27"/>
    </reaction>
</comment>
<dbReference type="InterPro" id="IPR005122">
    <property type="entry name" value="Uracil-DNA_glycosylase-like"/>
</dbReference>
<evidence type="ECO:0000256" key="2">
    <source>
        <dbReference type="ARBA" id="ARBA00006521"/>
    </source>
</evidence>
<evidence type="ECO:0000256" key="6">
    <source>
        <dbReference type="ARBA" id="ARBA00022723"/>
    </source>
</evidence>
<dbReference type="EMBL" id="CP001807">
    <property type="protein sequence ID" value="ACY46923.1"/>
    <property type="molecule type" value="Genomic_DNA"/>
</dbReference>
<evidence type="ECO:0000259" key="13">
    <source>
        <dbReference type="SMART" id="SM00986"/>
    </source>
</evidence>
<sequence length="263" mass="29209">MQELLHAVRDALLQEYALLGPLGFWKTPVAMSTPEHAPSNQDLFGQPQPPPESAPADPYARIEALIPPESPLRAMRTLDEVARYVAETVLIPIDARRTNPVFGVGNPEADLMVIGEAPGAEEDRQGEPFVGPAGQLLNKMLKAIGFEREEVYITNVLKSRPPHNRDPQPDEIEAHLPILYKQIALVKPRIILCVGRIAGNALLGRNGSLRALRGKVHDFHGLPVVVTFHPAALLRNPQWKRLAWEDLQLLRAHYDRLMGTATR</sequence>
<evidence type="ECO:0000256" key="5">
    <source>
        <dbReference type="ARBA" id="ARBA00022485"/>
    </source>
</evidence>
<feature type="domain" description="Uracil-DNA glycosylase-like" evidence="13">
    <location>
        <begin position="102"/>
        <end position="248"/>
    </location>
</feature>
<dbReference type="KEGG" id="rmr:Rmar_0014"/>
<dbReference type="OrthoDB" id="5290748at2"/>
<keyword evidence="8" id="KW-0378">Hydrolase</keyword>